<protein>
    <submittedName>
        <fullName evidence="2">Uncharacterized protein</fullName>
    </submittedName>
</protein>
<dbReference type="AlphaFoldDB" id="A0A2W2CNE1"/>
<sequence length="114" mass="12305">MAHGEAEHGCAQGEPCRTGHHEQQAAAKHHRRLVGGSPTHPGEAAAGRASERAEEDVPIPRQRAVEPALPGDPEPGGAPGCRSELPGWAGAHRHGPVRPRQRAVRRERPPRRWC</sequence>
<evidence type="ECO:0000313" key="2">
    <source>
        <dbReference type="EMBL" id="PZG00093.1"/>
    </source>
</evidence>
<proteinExistence type="predicted"/>
<dbReference type="EMBL" id="POUB01000049">
    <property type="protein sequence ID" value="PZG00093.1"/>
    <property type="molecule type" value="Genomic_DNA"/>
</dbReference>
<dbReference type="RefSeq" id="WP_111133981.1">
    <property type="nucleotide sequence ID" value="NZ_POUB01000049.1"/>
</dbReference>
<name>A0A2W2CNE1_9ACTN</name>
<organism evidence="2 3">
    <name type="scientific">Micromonospora deserti</name>
    <dbReference type="NCBI Taxonomy" id="2070366"/>
    <lineage>
        <taxon>Bacteria</taxon>
        <taxon>Bacillati</taxon>
        <taxon>Actinomycetota</taxon>
        <taxon>Actinomycetes</taxon>
        <taxon>Micromonosporales</taxon>
        <taxon>Micromonosporaceae</taxon>
        <taxon>Micromonospora</taxon>
    </lineage>
</organism>
<evidence type="ECO:0000256" key="1">
    <source>
        <dbReference type="SAM" id="MobiDB-lite"/>
    </source>
</evidence>
<comment type="caution">
    <text evidence="2">The sequence shown here is derived from an EMBL/GenBank/DDBJ whole genome shotgun (WGS) entry which is preliminary data.</text>
</comment>
<feature type="compositionally biased region" description="Basic residues" evidence="1">
    <location>
        <begin position="91"/>
        <end position="114"/>
    </location>
</feature>
<accession>A0A2W2CNE1</accession>
<gene>
    <name evidence="2" type="ORF">C1I99_10240</name>
</gene>
<reference evidence="2 3" key="1">
    <citation type="submission" date="2018-01" db="EMBL/GenBank/DDBJ databases">
        <title>Draft genome sequence of Salinispora sp. 13K206.</title>
        <authorList>
            <person name="Sahin N."/>
            <person name="Saygin H."/>
            <person name="Ay H."/>
        </authorList>
    </citation>
    <scope>NUCLEOTIDE SEQUENCE [LARGE SCALE GENOMIC DNA]</scope>
    <source>
        <strain evidence="2 3">13K206</strain>
    </source>
</reference>
<evidence type="ECO:0000313" key="3">
    <source>
        <dbReference type="Proteomes" id="UP000248749"/>
    </source>
</evidence>
<feature type="region of interest" description="Disordered" evidence="1">
    <location>
        <begin position="1"/>
        <end position="114"/>
    </location>
</feature>
<dbReference type="Proteomes" id="UP000248749">
    <property type="component" value="Unassembled WGS sequence"/>
</dbReference>
<dbReference type="OrthoDB" id="3405751at2"/>
<keyword evidence="3" id="KW-1185">Reference proteome</keyword>